<feature type="domain" description="Glycosyltransferase subfamily 4-like N-terminal" evidence="2">
    <location>
        <begin position="18"/>
        <end position="185"/>
    </location>
</feature>
<dbReference type="Gene3D" id="3.40.50.2000">
    <property type="entry name" value="Glycogen Phosphorylase B"/>
    <property type="match status" value="2"/>
</dbReference>
<reference evidence="3" key="1">
    <citation type="journal article" date="2021" name="Microb. Physiol.">
        <title>Proteogenomic Insights into the Physiology of Marine, Sulfate-Reducing, Filamentous Desulfonema limicola and Desulfonema magnum.</title>
        <authorList>
            <person name="Schnaars V."/>
            <person name="Wohlbrand L."/>
            <person name="Scheve S."/>
            <person name="Hinrichs C."/>
            <person name="Reinhardt R."/>
            <person name="Rabus R."/>
        </authorList>
    </citation>
    <scope>NUCLEOTIDE SEQUENCE</scope>
    <source>
        <strain evidence="3">5ac10</strain>
    </source>
</reference>
<dbReference type="Pfam" id="PF13439">
    <property type="entry name" value="Glyco_transf_4"/>
    <property type="match status" value="1"/>
</dbReference>
<keyword evidence="4" id="KW-1185">Reference proteome</keyword>
<evidence type="ECO:0000259" key="2">
    <source>
        <dbReference type="Pfam" id="PF13439"/>
    </source>
</evidence>
<accession>A0A975GGF1</accession>
<dbReference type="InterPro" id="IPR028098">
    <property type="entry name" value="Glyco_trans_4-like_N"/>
</dbReference>
<organism evidence="3 4">
    <name type="scientific">Desulfonema limicola</name>
    <dbReference type="NCBI Taxonomy" id="45656"/>
    <lineage>
        <taxon>Bacteria</taxon>
        <taxon>Pseudomonadati</taxon>
        <taxon>Thermodesulfobacteriota</taxon>
        <taxon>Desulfobacteria</taxon>
        <taxon>Desulfobacterales</taxon>
        <taxon>Desulfococcaceae</taxon>
        <taxon>Desulfonema</taxon>
    </lineage>
</organism>
<evidence type="ECO:0000313" key="3">
    <source>
        <dbReference type="EMBL" id="QTA80188.1"/>
    </source>
</evidence>
<dbReference type="Pfam" id="PF00534">
    <property type="entry name" value="Glycos_transf_1"/>
    <property type="match status" value="1"/>
</dbReference>
<dbReference type="AlphaFoldDB" id="A0A975GGF1"/>
<name>A0A975GGF1_9BACT</name>
<gene>
    <name evidence="3" type="ORF">dnl_24810</name>
</gene>
<proteinExistence type="predicted"/>
<dbReference type="CDD" id="cd03801">
    <property type="entry name" value="GT4_PimA-like"/>
    <property type="match status" value="1"/>
</dbReference>
<protein>
    <submittedName>
        <fullName evidence="3">Glycosyltransferase, family I</fullName>
    </submittedName>
</protein>
<dbReference type="SUPFAM" id="SSF53756">
    <property type="entry name" value="UDP-Glycosyltransferase/glycogen phosphorylase"/>
    <property type="match status" value="1"/>
</dbReference>
<dbReference type="RefSeq" id="WP_207691859.1">
    <property type="nucleotide sequence ID" value="NZ_CP061799.1"/>
</dbReference>
<evidence type="ECO:0000313" key="4">
    <source>
        <dbReference type="Proteomes" id="UP000663720"/>
    </source>
</evidence>
<feature type="domain" description="Glycosyl transferase family 1" evidence="1">
    <location>
        <begin position="207"/>
        <end position="350"/>
    </location>
</feature>
<dbReference type="EMBL" id="CP061799">
    <property type="protein sequence ID" value="QTA80188.1"/>
    <property type="molecule type" value="Genomic_DNA"/>
</dbReference>
<dbReference type="KEGG" id="dli:dnl_24810"/>
<dbReference type="Proteomes" id="UP000663720">
    <property type="component" value="Chromosome"/>
</dbReference>
<dbReference type="InterPro" id="IPR001296">
    <property type="entry name" value="Glyco_trans_1"/>
</dbReference>
<dbReference type="PANTHER" id="PTHR12526">
    <property type="entry name" value="GLYCOSYLTRANSFERASE"/>
    <property type="match status" value="1"/>
</dbReference>
<sequence length="388" mass="43963">MADENKKIAVICSNYSPYGGVEKLGLDIIKELLKQGIQVSLLTFPRQKWPLTHNKLQIIPLGISRGNRFLQAFLFNRGVNKYLSEHSFDCIFSLDRVSVFTHLHAGGGTHKSFLDIKNKNSSIMSRIFRKTSFFHLYTLYIEKKGLTANPMLKKIWCISNLVKQDICKDYPVDKDKIQVIPGGMDWKKTGETFEKRDETALKLCLKHNLSLEKNYLLFLGSGFSRKGLDTALKGIAWLPDSYELIIVGKGSQQNYSKLASNLGISKKVHFLGPQENGWKYASLCKAFVLPSRYEPFGLAAAEAQAMGLPVLISDKTGYMDCLVENKTGVILKSDADEENIKKAFNKLLNLIENPEMTPGQIRDNIKYLNNEIIMKRVIQDFMEIQPLL</sequence>
<dbReference type="GO" id="GO:0016757">
    <property type="term" value="F:glycosyltransferase activity"/>
    <property type="evidence" value="ECO:0007669"/>
    <property type="project" value="InterPro"/>
</dbReference>
<evidence type="ECO:0000259" key="1">
    <source>
        <dbReference type="Pfam" id="PF00534"/>
    </source>
</evidence>